<sequence length="742" mass="83427">MVEAHVGRFYEYQPATINSLSFTPPTVKSCRLAVGRANGDIEIWNPSYQYQLEKTIPGGDGQSVETLVWAHQSVLSDIDEDDTPEQVQEQLHRQLEHPPRLFSAGLNSYIVEWNTQTLTATKSVDSNGGAIWCLAVNSNGTRLAAGCEDGVIRLFDISDGQLEYLRSFDPQKGRILSIAWGPFDQYIVSGGSDSSVRRWDVQNGHVVKRMMVDRANKEPTMVWSVAATVDGTIVSGDSLGHLMFWNADLGTVKQSFKAHQADILSVVTSRDGSTVFSAGVDRKLVVCRHLTEQQKGNPTADQNNTRVKGGKWTVVGSRRYHWHDIRALALDDRPEIDSIVSGGVDVEMIVSPAREYPRYQHNRLPPFARQHLMSLSKSHRWIMGRFNDSLSIWKLGEAAAIDYSAKEPQGEIVKPFEYIMDMKLKNECYLTSASLSENAKWVAACDVESVRLFRIEPKESQSNEFQAIKMRSFTDALTQYLAEHKLAMGGHHVLFTPDSNKLILVTVESAVLVVDLTLWSNDMFEILGSFDHYQAKDSIGDQPSTVLDIAVSHDGQWLATYGDNSTTHVFNLDSMKRHYTLPNHSVPQTAMAFNVHRPHELAVAFADNTFRLYNVETQVPTKWSKKHAHDRSAFTKCRGHIRGFAFNPAPAFNNKMTLYGSVFLGQVDMSKPKTADKGTKRKVDDVPSGPKDKELPAKVYDKYQQILFCDYFAPDAMVIVERPKEHILANLPPSFYFKDFKK</sequence>
<evidence type="ECO:0000313" key="2">
    <source>
        <dbReference type="EMBL" id="ORX45333.1"/>
    </source>
</evidence>
<dbReference type="InterPro" id="IPR001680">
    <property type="entry name" value="WD40_rpt"/>
</dbReference>
<evidence type="ECO:0000313" key="3">
    <source>
        <dbReference type="Proteomes" id="UP000242146"/>
    </source>
</evidence>
<dbReference type="Pfam" id="PF00400">
    <property type="entry name" value="WD40"/>
    <property type="match status" value="4"/>
</dbReference>
<dbReference type="PROSITE" id="PS50082">
    <property type="entry name" value="WD_REPEATS_2"/>
    <property type="match status" value="2"/>
</dbReference>
<keyword evidence="3" id="KW-1185">Reference proteome</keyword>
<proteinExistence type="predicted"/>
<name>A0A1X2G592_9FUNG</name>
<dbReference type="SUPFAM" id="SSF50978">
    <property type="entry name" value="WD40 repeat-like"/>
    <property type="match status" value="2"/>
</dbReference>
<dbReference type="STRING" id="101127.A0A1X2G592"/>
<comment type="caution">
    <text evidence="2">The sequence shown here is derived from an EMBL/GenBank/DDBJ whole genome shotgun (WGS) entry which is preliminary data.</text>
</comment>
<dbReference type="InterPro" id="IPR015943">
    <property type="entry name" value="WD40/YVTN_repeat-like_dom_sf"/>
</dbReference>
<evidence type="ECO:0000256" key="1">
    <source>
        <dbReference type="PROSITE-ProRule" id="PRU00221"/>
    </source>
</evidence>
<dbReference type="Proteomes" id="UP000242146">
    <property type="component" value="Unassembled WGS sequence"/>
</dbReference>
<feature type="repeat" description="WD" evidence="1">
    <location>
        <begin position="168"/>
        <end position="209"/>
    </location>
</feature>
<dbReference type="SMART" id="SM00320">
    <property type="entry name" value="WD40"/>
    <property type="match status" value="8"/>
</dbReference>
<dbReference type="GO" id="GO:0030686">
    <property type="term" value="C:90S preribosome"/>
    <property type="evidence" value="ECO:0007669"/>
    <property type="project" value="InterPro"/>
</dbReference>
<dbReference type="PANTHER" id="PTHR44163:SF1">
    <property type="entry name" value="U3 SMALL NUCLEOLAR RNA-ASSOCIATED PROTEIN 4 HOMOLOG"/>
    <property type="match status" value="1"/>
</dbReference>
<accession>A0A1X2G592</accession>
<gene>
    <name evidence="2" type="ORF">DM01DRAFT_1386653</name>
</gene>
<dbReference type="OrthoDB" id="8883818at2759"/>
<dbReference type="InterPro" id="IPR036322">
    <property type="entry name" value="WD40_repeat_dom_sf"/>
</dbReference>
<dbReference type="GO" id="GO:0034455">
    <property type="term" value="C:t-UTP complex"/>
    <property type="evidence" value="ECO:0007669"/>
    <property type="project" value="TreeGrafter"/>
</dbReference>
<dbReference type="GO" id="GO:0000462">
    <property type="term" value="P:maturation of SSU-rRNA from tricistronic rRNA transcript (SSU-rRNA, 5.8S rRNA, LSU-rRNA)"/>
    <property type="evidence" value="ECO:0007669"/>
    <property type="project" value="InterPro"/>
</dbReference>
<organism evidence="2 3">
    <name type="scientific">Hesseltinella vesiculosa</name>
    <dbReference type="NCBI Taxonomy" id="101127"/>
    <lineage>
        <taxon>Eukaryota</taxon>
        <taxon>Fungi</taxon>
        <taxon>Fungi incertae sedis</taxon>
        <taxon>Mucoromycota</taxon>
        <taxon>Mucoromycotina</taxon>
        <taxon>Mucoromycetes</taxon>
        <taxon>Mucorales</taxon>
        <taxon>Cunninghamellaceae</taxon>
        <taxon>Hesseltinella</taxon>
    </lineage>
</organism>
<dbReference type="AlphaFoldDB" id="A0A1X2G592"/>
<dbReference type="PROSITE" id="PS50294">
    <property type="entry name" value="WD_REPEATS_REGION"/>
    <property type="match status" value="1"/>
</dbReference>
<dbReference type="EMBL" id="MCGT01000043">
    <property type="protein sequence ID" value="ORX45333.1"/>
    <property type="molecule type" value="Genomic_DNA"/>
</dbReference>
<dbReference type="Gene3D" id="2.130.10.10">
    <property type="entry name" value="YVTN repeat-like/Quinoprotein amine dehydrogenase"/>
    <property type="match status" value="3"/>
</dbReference>
<dbReference type="GO" id="GO:0003723">
    <property type="term" value="F:RNA binding"/>
    <property type="evidence" value="ECO:0007669"/>
    <property type="project" value="TreeGrafter"/>
</dbReference>
<dbReference type="GO" id="GO:0032040">
    <property type="term" value="C:small-subunit processome"/>
    <property type="evidence" value="ECO:0007669"/>
    <property type="project" value="TreeGrafter"/>
</dbReference>
<keyword evidence="1" id="KW-0853">WD repeat</keyword>
<reference evidence="2 3" key="1">
    <citation type="submission" date="2016-07" db="EMBL/GenBank/DDBJ databases">
        <title>Pervasive Adenine N6-methylation of Active Genes in Fungi.</title>
        <authorList>
            <consortium name="DOE Joint Genome Institute"/>
            <person name="Mondo S.J."/>
            <person name="Dannebaum R.O."/>
            <person name="Kuo R.C."/>
            <person name="Labutti K."/>
            <person name="Haridas S."/>
            <person name="Kuo A."/>
            <person name="Salamov A."/>
            <person name="Ahrendt S.R."/>
            <person name="Lipzen A."/>
            <person name="Sullivan W."/>
            <person name="Andreopoulos W.B."/>
            <person name="Clum A."/>
            <person name="Lindquist E."/>
            <person name="Daum C."/>
            <person name="Ramamoorthy G.K."/>
            <person name="Gryganskyi A."/>
            <person name="Culley D."/>
            <person name="Magnuson J.K."/>
            <person name="James T.Y."/>
            <person name="O'Malley M.A."/>
            <person name="Stajich J.E."/>
            <person name="Spatafora J.W."/>
            <person name="Visel A."/>
            <person name="Grigoriev I.V."/>
        </authorList>
    </citation>
    <scope>NUCLEOTIDE SEQUENCE [LARGE SCALE GENOMIC DNA]</scope>
    <source>
        <strain evidence="2 3">NRRL 3301</strain>
    </source>
</reference>
<feature type="repeat" description="WD" evidence="1">
    <location>
        <begin position="124"/>
        <end position="165"/>
    </location>
</feature>
<dbReference type="InterPro" id="IPR046351">
    <property type="entry name" value="UTP4"/>
</dbReference>
<dbReference type="PANTHER" id="PTHR44163">
    <property type="entry name" value="U3 SMALL NUCLEOLAR RNA-ASSOCIATED PROTEIN 4 HOMOLOG"/>
    <property type="match status" value="1"/>
</dbReference>
<protein>
    <submittedName>
        <fullName evidence="2">WD40 repeat-like protein</fullName>
    </submittedName>
</protein>